<proteinExistence type="inferred from homology"/>
<keyword evidence="4 7" id="KW-0812">Transmembrane</keyword>
<evidence type="ECO:0000256" key="5">
    <source>
        <dbReference type="ARBA" id="ARBA00022989"/>
    </source>
</evidence>
<feature type="transmembrane region" description="Helical" evidence="7">
    <location>
        <begin position="134"/>
        <end position="154"/>
    </location>
</feature>
<evidence type="ECO:0000256" key="1">
    <source>
        <dbReference type="ARBA" id="ARBA00004651"/>
    </source>
</evidence>
<dbReference type="GO" id="GO:0055085">
    <property type="term" value="P:transmembrane transport"/>
    <property type="evidence" value="ECO:0007669"/>
    <property type="project" value="InterPro"/>
</dbReference>
<dbReference type="OrthoDB" id="9805884at2"/>
<dbReference type="Proteomes" id="UP000317901">
    <property type="component" value="Unassembled WGS sequence"/>
</dbReference>
<feature type="transmembrane region" description="Helical" evidence="7">
    <location>
        <begin position="208"/>
        <end position="229"/>
    </location>
</feature>
<feature type="transmembrane region" description="Helical" evidence="7">
    <location>
        <begin position="264"/>
        <end position="287"/>
    </location>
</feature>
<dbReference type="EMBL" id="VFIP01000013">
    <property type="protein sequence ID" value="TWR95535.1"/>
    <property type="molecule type" value="Genomic_DNA"/>
</dbReference>
<dbReference type="AlphaFoldDB" id="A0A5C5PZL7"/>
<feature type="transmembrane region" description="Helical" evidence="7">
    <location>
        <begin position="33"/>
        <end position="55"/>
    </location>
</feature>
<evidence type="ECO:0000259" key="8">
    <source>
        <dbReference type="PROSITE" id="PS50928"/>
    </source>
</evidence>
<evidence type="ECO:0000256" key="4">
    <source>
        <dbReference type="ARBA" id="ARBA00022692"/>
    </source>
</evidence>
<evidence type="ECO:0000313" key="10">
    <source>
        <dbReference type="Proteomes" id="UP000317901"/>
    </source>
</evidence>
<evidence type="ECO:0000256" key="2">
    <source>
        <dbReference type="ARBA" id="ARBA00022448"/>
    </source>
</evidence>
<protein>
    <submittedName>
        <fullName evidence="9">ABC transporter permease</fullName>
    </submittedName>
</protein>
<evidence type="ECO:0000256" key="7">
    <source>
        <dbReference type="RuleBase" id="RU363032"/>
    </source>
</evidence>
<dbReference type="CDD" id="cd06261">
    <property type="entry name" value="TM_PBP2"/>
    <property type="match status" value="1"/>
</dbReference>
<feature type="domain" description="ABC transmembrane type-1" evidence="8">
    <location>
        <begin position="95"/>
        <end position="284"/>
    </location>
</feature>
<dbReference type="Gene3D" id="1.10.3720.10">
    <property type="entry name" value="MetI-like"/>
    <property type="match status" value="1"/>
</dbReference>
<dbReference type="PANTHER" id="PTHR43386:SF1">
    <property type="entry name" value="D,D-DIPEPTIDE TRANSPORT SYSTEM PERMEASE PROTEIN DDPC-RELATED"/>
    <property type="match status" value="1"/>
</dbReference>
<dbReference type="GO" id="GO:0005886">
    <property type="term" value="C:plasma membrane"/>
    <property type="evidence" value="ECO:0007669"/>
    <property type="project" value="UniProtKB-SubCell"/>
</dbReference>
<dbReference type="PROSITE" id="PS50928">
    <property type="entry name" value="ABC_TM1"/>
    <property type="match status" value="1"/>
</dbReference>
<sequence length="297" mass="31814">MSAKLPVAPPVSVPATDAEPVSLMRRSWRYPPANALIGGGLLLLLVGIALLGLVWTPYDPLRLDLLARLKPPSAAHWLGTDEFGRDVLSRLMIGARTSLWISLLSVSVAVVAGTLIGLLAGYMRGWTDRLLMMVNDALLAFPGILMALGIMAIIGASQYGIVLALGIAYTPSVVRVVRGSVLSLRELEFIEASRVIGNSQLYTLFRHIAPNCLAPLCVLATSMFGWALLSESALSFLGLGVPPPAATWGNMLAASRPYIASASWLGLFPGLFICLALLAINLFGDALRDRLDPRMRK</sequence>
<evidence type="ECO:0000313" key="9">
    <source>
        <dbReference type="EMBL" id="TWR95535.1"/>
    </source>
</evidence>
<keyword evidence="6 7" id="KW-0472">Membrane</keyword>
<dbReference type="Pfam" id="PF00528">
    <property type="entry name" value="BPD_transp_1"/>
    <property type="match status" value="1"/>
</dbReference>
<accession>A0A5C5PZL7</accession>
<keyword evidence="3" id="KW-1003">Cell membrane</keyword>
<dbReference type="PANTHER" id="PTHR43386">
    <property type="entry name" value="OLIGOPEPTIDE TRANSPORT SYSTEM PERMEASE PROTEIN APPC"/>
    <property type="match status" value="1"/>
</dbReference>
<organism evidence="9 10">
    <name type="scientific">Pseudomonas saxonica</name>
    <dbReference type="NCBI Taxonomy" id="2600598"/>
    <lineage>
        <taxon>Bacteria</taxon>
        <taxon>Pseudomonadati</taxon>
        <taxon>Pseudomonadota</taxon>
        <taxon>Gammaproteobacteria</taxon>
        <taxon>Pseudomonadales</taxon>
        <taxon>Pseudomonadaceae</taxon>
        <taxon>Pseudomonas</taxon>
    </lineage>
</organism>
<gene>
    <name evidence="9" type="ORF">FJD37_09120</name>
</gene>
<dbReference type="SUPFAM" id="SSF161098">
    <property type="entry name" value="MetI-like"/>
    <property type="match status" value="1"/>
</dbReference>
<comment type="caution">
    <text evidence="9">The sequence shown here is derived from an EMBL/GenBank/DDBJ whole genome shotgun (WGS) entry which is preliminary data.</text>
</comment>
<reference evidence="9 10" key="1">
    <citation type="submission" date="2019-06" db="EMBL/GenBank/DDBJ databases">
        <title>Pseudomonas bimorpha sp. nov. isolated from bovine raw milk and skim milk concentrate.</title>
        <authorList>
            <person name="Hofmann K."/>
            <person name="Huptas C."/>
            <person name="Doll E."/>
            <person name="Scherer S."/>
            <person name="Wenning M."/>
        </authorList>
    </citation>
    <scope>NUCLEOTIDE SEQUENCE [LARGE SCALE GENOMIC DNA]</scope>
    <source>
        <strain evidence="9 10">DSM 108990</strain>
    </source>
</reference>
<keyword evidence="2 7" id="KW-0813">Transport</keyword>
<dbReference type="InterPro" id="IPR050366">
    <property type="entry name" value="BP-dependent_transpt_permease"/>
</dbReference>
<comment type="similarity">
    <text evidence="7">Belongs to the binding-protein-dependent transport system permease family.</text>
</comment>
<comment type="subcellular location">
    <subcellularLocation>
        <location evidence="1 7">Cell membrane</location>
        <topology evidence="1 7">Multi-pass membrane protein</topology>
    </subcellularLocation>
</comment>
<dbReference type="InterPro" id="IPR000515">
    <property type="entry name" value="MetI-like"/>
</dbReference>
<evidence type="ECO:0000256" key="3">
    <source>
        <dbReference type="ARBA" id="ARBA00022475"/>
    </source>
</evidence>
<name>A0A5C5PZL7_9PSED</name>
<evidence type="ECO:0000256" key="6">
    <source>
        <dbReference type="ARBA" id="ARBA00023136"/>
    </source>
</evidence>
<feature type="transmembrane region" description="Helical" evidence="7">
    <location>
        <begin position="99"/>
        <end position="122"/>
    </location>
</feature>
<dbReference type="InterPro" id="IPR035906">
    <property type="entry name" value="MetI-like_sf"/>
</dbReference>
<keyword evidence="5 7" id="KW-1133">Transmembrane helix</keyword>